<reference evidence="5 6" key="1">
    <citation type="submission" date="2016-07" db="EMBL/GenBank/DDBJ databases">
        <title>Multiple horizontal gene transfer events from other fungi enriched the ability of initially mycotrophic Trichoderma (Ascomycota) to feed on dead plant biomass.</title>
        <authorList>
            <consortium name="DOE Joint Genome Institute"/>
            <person name="Aerts A."/>
            <person name="Atanasova L."/>
            <person name="Chenthamara K."/>
            <person name="Zhang J."/>
            <person name="Grujic M."/>
            <person name="Henrissat B."/>
            <person name="Kuo A."/>
            <person name="Salamov A."/>
            <person name="Lipzen A."/>
            <person name="Labutti K."/>
            <person name="Barry K."/>
            <person name="Miao Y."/>
            <person name="Rahimi M.J."/>
            <person name="Shen Q."/>
            <person name="Grigoriev I.V."/>
            <person name="Kubicek C.P."/>
            <person name="Druzhinina I.S."/>
        </authorList>
    </citation>
    <scope>NUCLEOTIDE SEQUENCE [LARGE SCALE GENOMIC DNA]</scope>
    <source>
        <strain evidence="5 6">CBS 433.97</strain>
    </source>
</reference>
<feature type="transmembrane region" description="Helical" evidence="2">
    <location>
        <begin position="281"/>
        <end position="300"/>
    </location>
</feature>
<dbReference type="EMBL" id="KZ679262">
    <property type="protein sequence ID" value="PTB40782.1"/>
    <property type="molecule type" value="Genomic_DNA"/>
</dbReference>
<feature type="compositionally biased region" description="Gly residues" evidence="1">
    <location>
        <begin position="121"/>
        <end position="139"/>
    </location>
</feature>
<keyword evidence="2" id="KW-0812">Transmembrane</keyword>
<gene>
    <name evidence="5" type="ORF">M441DRAFT_58260</name>
</gene>
<evidence type="ECO:0000259" key="4">
    <source>
        <dbReference type="Pfam" id="PF24866"/>
    </source>
</evidence>
<feature type="transmembrane region" description="Helical" evidence="2">
    <location>
        <begin position="160"/>
        <end position="183"/>
    </location>
</feature>
<evidence type="ECO:0000256" key="1">
    <source>
        <dbReference type="SAM" id="MobiDB-lite"/>
    </source>
</evidence>
<dbReference type="STRING" id="1042311.A0A2T3Z7M1"/>
<dbReference type="PANTHER" id="PTHR42091">
    <property type="entry name" value="CONSERVED GLYCINE-RICH PROTEIN (AFU_ORTHOLOGUE AFUA_7G02440)"/>
    <property type="match status" value="1"/>
</dbReference>
<keyword evidence="3" id="KW-0732">Signal</keyword>
<keyword evidence="6" id="KW-1185">Reference proteome</keyword>
<dbReference type="PANTHER" id="PTHR42091:SF1">
    <property type="entry name" value="CONSERVED GLYCINE-RICH PROTEIN (AFU_ORTHOLOGUE AFUA_7G02440)"/>
    <property type="match status" value="1"/>
</dbReference>
<dbReference type="Pfam" id="PF24866">
    <property type="entry name" value="DUF7732"/>
    <property type="match status" value="1"/>
</dbReference>
<feature type="compositionally biased region" description="Gly residues" evidence="1">
    <location>
        <begin position="47"/>
        <end position="107"/>
    </location>
</feature>
<name>A0A2T3Z7M1_TRIA4</name>
<evidence type="ECO:0000313" key="6">
    <source>
        <dbReference type="Proteomes" id="UP000240493"/>
    </source>
</evidence>
<protein>
    <recommendedName>
        <fullName evidence="4">DUF7732 domain-containing protein</fullName>
    </recommendedName>
</protein>
<accession>A0A2T3Z7M1</accession>
<dbReference type="Proteomes" id="UP000240493">
    <property type="component" value="Unassembled WGS sequence"/>
</dbReference>
<feature type="chain" id="PRO_5015418575" description="DUF7732 domain-containing protein" evidence="3">
    <location>
        <begin position="19"/>
        <end position="301"/>
    </location>
</feature>
<sequence>MRFNLALLLATLLATVIASTIGGPRHVVRIEGTSQSDEHDLFKRKGGGGGGGRGGGGGSGGKGGSSGGSGSSGSGGSSGSSGSGGSGGSGGTKGGSGSGKGGSGSSGSSGNRSPSSNVGGTSAGGSGPRPQYGGGQFYGGGARTPYRAGSRSPVGGIVPIALLGGAAALAFWPGIWLYGAYLYPYHQPYRFHNESSNRNETLNVICGCGTYDVCGCDDNNNTEYFTSLVGNGSYDALNKSVVNVAMVNGTNSLLINGSLPNGTTADDPNASSSSAASMRTMVQMIGFWPAVAAVLVTVFLA</sequence>
<evidence type="ECO:0000256" key="2">
    <source>
        <dbReference type="SAM" id="Phobius"/>
    </source>
</evidence>
<keyword evidence="2" id="KW-1133">Transmembrane helix</keyword>
<feature type="region of interest" description="Disordered" evidence="1">
    <location>
        <begin position="31"/>
        <end position="139"/>
    </location>
</feature>
<feature type="compositionally biased region" description="Polar residues" evidence="1">
    <location>
        <begin position="111"/>
        <end position="120"/>
    </location>
</feature>
<organism evidence="5 6">
    <name type="scientific">Trichoderma asperellum (strain ATCC 204424 / CBS 433.97 / NBRC 101777)</name>
    <dbReference type="NCBI Taxonomy" id="1042311"/>
    <lineage>
        <taxon>Eukaryota</taxon>
        <taxon>Fungi</taxon>
        <taxon>Dikarya</taxon>
        <taxon>Ascomycota</taxon>
        <taxon>Pezizomycotina</taxon>
        <taxon>Sordariomycetes</taxon>
        <taxon>Hypocreomycetidae</taxon>
        <taxon>Hypocreales</taxon>
        <taxon>Hypocreaceae</taxon>
        <taxon>Trichoderma</taxon>
    </lineage>
</organism>
<feature type="signal peptide" evidence="3">
    <location>
        <begin position="1"/>
        <end position="18"/>
    </location>
</feature>
<dbReference type="OrthoDB" id="5425547at2759"/>
<dbReference type="InterPro" id="IPR056634">
    <property type="entry name" value="DUF7732"/>
</dbReference>
<proteinExistence type="predicted"/>
<evidence type="ECO:0000313" key="5">
    <source>
        <dbReference type="EMBL" id="PTB40782.1"/>
    </source>
</evidence>
<dbReference type="AlphaFoldDB" id="A0A2T3Z7M1"/>
<keyword evidence="2" id="KW-0472">Membrane</keyword>
<evidence type="ECO:0000256" key="3">
    <source>
        <dbReference type="SAM" id="SignalP"/>
    </source>
</evidence>
<feature type="domain" description="DUF7732" evidence="4">
    <location>
        <begin position="137"/>
        <end position="263"/>
    </location>
</feature>